<reference evidence="4" key="1">
    <citation type="submission" date="2020-01" db="EMBL/GenBank/DDBJ databases">
        <authorList>
            <consortium name="DOE Joint Genome Institute"/>
            <person name="Haridas S."/>
            <person name="Albert R."/>
            <person name="Binder M."/>
            <person name="Bloem J."/>
            <person name="Labutti K."/>
            <person name="Salamov A."/>
            <person name="Andreopoulos B."/>
            <person name="Baker S.E."/>
            <person name="Barry K."/>
            <person name="Bills G."/>
            <person name="Bluhm B.H."/>
            <person name="Cannon C."/>
            <person name="Castanera R."/>
            <person name="Culley D.E."/>
            <person name="Daum C."/>
            <person name="Ezra D."/>
            <person name="Gonzalez J.B."/>
            <person name="Henrissat B."/>
            <person name="Kuo A."/>
            <person name="Liang C."/>
            <person name="Lipzen A."/>
            <person name="Lutzoni F."/>
            <person name="Magnuson J."/>
            <person name="Mondo S."/>
            <person name="Nolan M."/>
            <person name="Ohm R."/>
            <person name="Pangilinan J."/>
            <person name="Park H.-J."/>
            <person name="Ramirez L."/>
            <person name="Alfaro M."/>
            <person name="Sun H."/>
            <person name="Tritt A."/>
            <person name="Yoshinaga Y."/>
            <person name="Zwiers L.-H."/>
            <person name="Turgeon B.G."/>
            <person name="Goodwin S.B."/>
            <person name="Spatafora J.W."/>
            <person name="Crous P.W."/>
            <person name="Grigoriev I.V."/>
        </authorList>
    </citation>
    <scope>NUCLEOTIDE SEQUENCE</scope>
    <source>
        <strain evidence="4">IPT5</strain>
    </source>
</reference>
<accession>A0A6A7B013</accession>
<dbReference type="PANTHER" id="PTHR33112:SF16">
    <property type="entry name" value="HETEROKARYON INCOMPATIBILITY DOMAIN-CONTAINING PROTEIN"/>
    <property type="match status" value="1"/>
</dbReference>
<dbReference type="PANTHER" id="PTHR33112">
    <property type="entry name" value="DOMAIN PROTEIN, PUTATIVE-RELATED"/>
    <property type="match status" value="1"/>
</dbReference>
<feature type="signal peptide" evidence="2">
    <location>
        <begin position="1"/>
        <end position="25"/>
    </location>
</feature>
<proteinExistence type="predicted"/>
<dbReference type="InterPro" id="IPR010730">
    <property type="entry name" value="HET"/>
</dbReference>
<organism evidence="4 5">
    <name type="scientific">Plenodomus tracheiphilus IPT5</name>
    <dbReference type="NCBI Taxonomy" id="1408161"/>
    <lineage>
        <taxon>Eukaryota</taxon>
        <taxon>Fungi</taxon>
        <taxon>Dikarya</taxon>
        <taxon>Ascomycota</taxon>
        <taxon>Pezizomycotina</taxon>
        <taxon>Dothideomycetes</taxon>
        <taxon>Pleosporomycetidae</taxon>
        <taxon>Pleosporales</taxon>
        <taxon>Pleosporineae</taxon>
        <taxon>Leptosphaeriaceae</taxon>
        <taxon>Plenodomus</taxon>
    </lineage>
</organism>
<dbReference type="AlphaFoldDB" id="A0A6A7B013"/>
<evidence type="ECO:0000313" key="5">
    <source>
        <dbReference type="Proteomes" id="UP000799423"/>
    </source>
</evidence>
<evidence type="ECO:0000259" key="3">
    <source>
        <dbReference type="Pfam" id="PF06985"/>
    </source>
</evidence>
<keyword evidence="5" id="KW-1185">Reference proteome</keyword>
<feature type="chain" id="PRO_5025344063" evidence="2">
    <location>
        <begin position="26"/>
        <end position="584"/>
    </location>
</feature>
<dbReference type="EMBL" id="MU006316">
    <property type="protein sequence ID" value="KAF2848712.1"/>
    <property type="molecule type" value="Genomic_DNA"/>
</dbReference>
<evidence type="ECO:0000313" key="4">
    <source>
        <dbReference type="EMBL" id="KAF2848712.1"/>
    </source>
</evidence>
<evidence type="ECO:0000256" key="1">
    <source>
        <dbReference type="SAM" id="MobiDB-lite"/>
    </source>
</evidence>
<feature type="domain" description="Heterokaryon incompatibility" evidence="3">
    <location>
        <begin position="206"/>
        <end position="369"/>
    </location>
</feature>
<name>A0A6A7B013_9PLEO</name>
<keyword evidence="2" id="KW-0732">Signal</keyword>
<dbReference type="OrthoDB" id="2958217at2759"/>
<feature type="compositionally biased region" description="Polar residues" evidence="1">
    <location>
        <begin position="424"/>
        <end position="448"/>
    </location>
</feature>
<feature type="region of interest" description="Disordered" evidence="1">
    <location>
        <begin position="411"/>
        <end position="448"/>
    </location>
</feature>
<dbReference type="Proteomes" id="UP000799423">
    <property type="component" value="Unassembled WGS sequence"/>
</dbReference>
<protein>
    <submittedName>
        <fullName evidence="4">HET-domain-containing protein</fullName>
    </submittedName>
</protein>
<dbReference type="Pfam" id="PF06985">
    <property type="entry name" value="HET"/>
    <property type="match status" value="1"/>
</dbReference>
<evidence type="ECO:0000256" key="2">
    <source>
        <dbReference type="SAM" id="SignalP"/>
    </source>
</evidence>
<gene>
    <name evidence="4" type="ORF">T440DRAFT_509344</name>
</gene>
<sequence>MTNTPRTGALCRWCQLLFTHASCNALDVDQNDIHKYVRADTLPDLPTLEKEVSNGCPFCTELKKRIIERPWPDGTRDLTIGPATLIHESLWESDLTPEQDGVWMIDVAVHNQENAKSATLHFDLFSALGSQARDQLRMRRRRPFDYRCSPECIEQLTQWISKCSSLHWQCVSGDSDFWPTRVVDVGSADGSLDPKLIVTSGPASKYVALSHCWGQPGPGVRSLRTVASTVDAYMLGIPLHTMPLNYQHAVFITRALGLRYLWIDSLCIHQDSAVDWAAQGAQMDKIYKYAWVTLAATSASDSEGGFLDYPLKDRMIPIQVPASPAESTGSEVEIDYQIFARYMDNADSSRLEADVDGSVWNSRGWTLQERHLARRLIHFSASQVFWECRRGIESECGQRILQLPLSMTETYGPNDSLTEDSDSSDIPSTNLSNQASFSDNAPASPTDTNTIAERNKLYTWWFQVLADYSRRALTYPSDKLPAISGLAKELDSTLTDVVGSKDQYLAGIWVRALGHCLLWKPEDPDTITRCEAYRAPSWSWARWNGATMPAARGLPDFQQSVWCGQGGHFASKGGCCACETGRDI</sequence>